<organism evidence="1 2">
    <name type="scientific">Cricetulus griseus</name>
    <name type="common">Chinese hamster</name>
    <name type="synonym">Cricetulus barabensis griseus</name>
    <dbReference type="NCBI Taxonomy" id="10029"/>
    <lineage>
        <taxon>Eukaryota</taxon>
        <taxon>Metazoa</taxon>
        <taxon>Chordata</taxon>
        <taxon>Craniata</taxon>
        <taxon>Vertebrata</taxon>
        <taxon>Euteleostomi</taxon>
        <taxon>Mammalia</taxon>
        <taxon>Eutheria</taxon>
        <taxon>Euarchontoglires</taxon>
        <taxon>Glires</taxon>
        <taxon>Rodentia</taxon>
        <taxon>Myomorpha</taxon>
        <taxon>Muroidea</taxon>
        <taxon>Cricetidae</taxon>
        <taxon>Cricetinae</taxon>
        <taxon>Cricetulus</taxon>
    </lineage>
</organism>
<gene>
    <name evidence="1" type="ORF">I79_023706</name>
</gene>
<dbReference type="EMBL" id="JH003063">
    <property type="protein sequence ID" value="EGW14723.1"/>
    <property type="molecule type" value="Genomic_DNA"/>
</dbReference>
<dbReference type="InParanoid" id="G3IIN3"/>
<sequence length="53" mass="5629">MRTRTALRINCVQENSRNCGPESAQAVLQDLGLSQALTVGPPSEAAQLGELSF</sequence>
<evidence type="ECO:0000313" key="2">
    <source>
        <dbReference type="Proteomes" id="UP000001075"/>
    </source>
</evidence>
<protein>
    <submittedName>
        <fullName evidence="1">Uncharacterized protein</fullName>
    </submittedName>
</protein>
<evidence type="ECO:0000313" key="1">
    <source>
        <dbReference type="EMBL" id="EGW14723.1"/>
    </source>
</evidence>
<proteinExistence type="predicted"/>
<name>G3IIN3_CRIGR</name>
<dbReference type="Proteomes" id="UP000001075">
    <property type="component" value="Unassembled WGS sequence"/>
</dbReference>
<dbReference type="AlphaFoldDB" id="G3IIN3"/>
<accession>G3IIN3</accession>
<reference evidence="2" key="1">
    <citation type="journal article" date="2011" name="Nat. Biotechnol.">
        <title>The genomic sequence of the Chinese hamster ovary (CHO)-K1 cell line.</title>
        <authorList>
            <person name="Xu X."/>
            <person name="Nagarajan H."/>
            <person name="Lewis N.E."/>
            <person name="Pan S."/>
            <person name="Cai Z."/>
            <person name="Liu X."/>
            <person name="Chen W."/>
            <person name="Xie M."/>
            <person name="Wang W."/>
            <person name="Hammond S."/>
            <person name="Andersen M.R."/>
            <person name="Neff N."/>
            <person name="Passarelli B."/>
            <person name="Koh W."/>
            <person name="Fan H.C."/>
            <person name="Wang J."/>
            <person name="Gui Y."/>
            <person name="Lee K.H."/>
            <person name="Betenbaugh M.J."/>
            <person name="Quake S.R."/>
            <person name="Famili I."/>
            <person name="Palsson B.O."/>
            <person name="Wang J."/>
        </authorList>
    </citation>
    <scope>NUCLEOTIDE SEQUENCE [LARGE SCALE GENOMIC DNA]</scope>
    <source>
        <strain evidence="2">CHO K1 cell line</strain>
    </source>
</reference>